<reference evidence="3" key="2">
    <citation type="submission" date="2025-08" db="UniProtKB">
        <authorList>
            <consortium name="Ensembl"/>
        </authorList>
    </citation>
    <scope>IDENTIFICATION</scope>
</reference>
<evidence type="ECO:0000259" key="2">
    <source>
        <dbReference type="Pfam" id="PF26562"/>
    </source>
</evidence>
<gene>
    <name evidence="3" type="primary">LOC108890048</name>
</gene>
<dbReference type="GeneTree" id="ENSGT00940000163503"/>
<sequence>MAAASLRFCVCFFQNDEVFTFRFNVIVSDGSGGWLSHLVSEVCSGLIWTHREIICEEDYMEVRTPTPPGRTASSVWQLMFLQSDGQVSSMSISEAQNRGYSLTTTAQRVVLRSSYKQSHAQVITVGNHVHRHQSLTVVMIDMSMACSFDGAWLLWDIPWVMTPLVERVATFESRSLGVGVEGVLLDEPTATTRGFSLVQQGRLVQIGVPFGAEGGYWKERYMIFVLYEHIFSLLYEDGSSIDTRHRMLRELDTPLLCRPPFSLDQTISDDQVFSIYLGNIPADVILEEVWINRKQLMIAESIKGGISISPVVHANGSRAYKLQLPFEDNVVHWMYSIDINFTLTIMPQRDSYHHHTSITAQVFDAFPPEITAQCSDGGIAFSVVRPPRAKSLWEVGVNHEPLTSQLAAQRGYHLHNDAHKTTLEVPVFSIGYTYEGINLANFYGTFKLLLRDSKTLEVQTSTSKRCLFKTEDMMVCSADGTMTVVTTLTSTWPMVQPERTSLLDPTCEPKQVDGSRVLFEFKVDSLRCFYPLSGVNRLSVDRIFRSETPGFGSIKVFESLKGHSLSY</sequence>
<proteinExistence type="predicted"/>
<reference evidence="3" key="3">
    <citation type="submission" date="2025-09" db="UniProtKB">
        <authorList>
            <consortium name="Ensembl"/>
        </authorList>
    </citation>
    <scope>IDENTIFICATION</scope>
</reference>
<dbReference type="PANTHER" id="PTHR47130">
    <property type="entry name" value="SI:DKEY-19B23.11-RELATED"/>
    <property type="match status" value="1"/>
</dbReference>
<dbReference type="InterPro" id="IPR057638">
    <property type="entry name" value="Ig_ZP2_2nd"/>
</dbReference>
<dbReference type="Proteomes" id="UP000314980">
    <property type="component" value="Unassembled WGS sequence"/>
</dbReference>
<dbReference type="InterPro" id="IPR058876">
    <property type="entry name" value="Ig-like_ZP"/>
</dbReference>
<organism evidence="3 4">
    <name type="scientific">Lates calcarifer</name>
    <name type="common">Barramundi</name>
    <name type="synonym">Holocentrus calcarifer</name>
    <dbReference type="NCBI Taxonomy" id="8187"/>
    <lineage>
        <taxon>Eukaryota</taxon>
        <taxon>Metazoa</taxon>
        <taxon>Chordata</taxon>
        <taxon>Craniata</taxon>
        <taxon>Vertebrata</taxon>
        <taxon>Euteleostomi</taxon>
        <taxon>Actinopterygii</taxon>
        <taxon>Neopterygii</taxon>
        <taxon>Teleostei</taxon>
        <taxon>Neoteleostei</taxon>
        <taxon>Acanthomorphata</taxon>
        <taxon>Carangaria</taxon>
        <taxon>Carangaria incertae sedis</taxon>
        <taxon>Centropomidae</taxon>
        <taxon>Lates</taxon>
    </lineage>
</organism>
<dbReference type="AlphaFoldDB" id="A0A4W6EI79"/>
<keyword evidence="4" id="KW-1185">Reference proteome</keyword>
<dbReference type="PANTHER" id="PTHR47130:SF6">
    <property type="entry name" value="EGG ENVELOPE GLYCOPROTEIN-LIKE PRECURSOR"/>
    <property type="match status" value="1"/>
</dbReference>
<evidence type="ECO:0000313" key="4">
    <source>
        <dbReference type="Proteomes" id="UP000314980"/>
    </source>
</evidence>
<name>A0A4W6EI79_LATCA</name>
<protein>
    <recommendedName>
        <fullName evidence="5">ZP domain-containing protein</fullName>
    </recommendedName>
</protein>
<dbReference type="Pfam" id="PF26562">
    <property type="entry name" value="Ig-like"/>
    <property type="match status" value="1"/>
</dbReference>
<dbReference type="Ensembl" id="ENSLCAT00010038332.1">
    <property type="protein sequence ID" value="ENSLCAP00010037453.1"/>
    <property type="gene ID" value="ENSLCAG00010017515.1"/>
</dbReference>
<reference evidence="4" key="1">
    <citation type="submission" date="2015-09" db="EMBL/GenBank/DDBJ databases">
        <authorList>
            <person name="Sai Rama Sridatta P."/>
        </authorList>
    </citation>
    <scope>NUCLEOTIDE SEQUENCE [LARGE SCALE GENOMIC DNA]</scope>
</reference>
<feature type="domain" description="ZP-domain containing protein Ig-like" evidence="2">
    <location>
        <begin position="257"/>
        <end position="364"/>
    </location>
</feature>
<accession>A0A4W6EI79</accession>
<feature type="domain" description="Zona pellucida sperm-binding protein 2 second Ig-like" evidence="1">
    <location>
        <begin position="50"/>
        <end position="124"/>
    </location>
</feature>
<evidence type="ECO:0000313" key="3">
    <source>
        <dbReference type="Ensembl" id="ENSLCAP00010037453.1"/>
    </source>
</evidence>
<evidence type="ECO:0008006" key="5">
    <source>
        <dbReference type="Google" id="ProtNLM"/>
    </source>
</evidence>
<evidence type="ECO:0000259" key="1">
    <source>
        <dbReference type="Pfam" id="PF23736"/>
    </source>
</evidence>
<dbReference type="Pfam" id="PF23736">
    <property type="entry name" value="Ig_ZP2"/>
    <property type="match status" value="1"/>
</dbReference>